<keyword evidence="7 9" id="KW-0811">Translocation</keyword>
<sequence length="450" mass="49250">MLETVRRAFHIEDIRKRLFYTFVMLVVVRLGSQLPTPGVDPTYIQNFFANQTGDAFNFFDAFTGGSFTQMSVFALSITPYITSSIIMQLLTIAIPKLEEMQKEGEDGRKKIAAITRYVTVALALIESIAMAVGFGRQGLLVEYNFVNAAIVVCTLTAGSAFLMWIGERITEKGVGNGISIVLLINIISRVPNDFMTLFEQFVKGKTLAKGGLAAIIIIAVLLVVVVFVIILQGGERRIAVQYSQKVQGRKTYGGQSTHIPLKVNTAGVIPVIFASSLMQFPIVIASFLGKGNGTGIGSQILKAMNSNNWCNPDNLIYSLGLVVYIALTIFFAYFYTSITFNPLEIANNMKKSGGFIPGIRPGKPTVEYLQKILNYIIFIGACGLVIVQVIPYFFNGVFKANVSFGGTSLIIIVGVVLETIKQIEAQMLVRNYTGFLNSKGSSMKNSFLGY</sequence>
<dbReference type="HAMAP" id="MF_01465">
    <property type="entry name" value="SecY"/>
    <property type="match status" value="1"/>
</dbReference>
<evidence type="ECO:0000256" key="10">
    <source>
        <dbReference type="RuleBase" id="RU000537"/>
    </source>
</evidence>
<protein>
    <recommendedName>
        <fullName evidence="9 10">Protein translocase subunit SecY</fullName>
    </recommendedName>
</protein>
<keyword evidence="8 9" id="KW-0472">Membrane</keyword>
<feature type="transmembrane region" description="Helical" evidence="9">
    <location>
        <begin position="372"/>
        <end position="394"/>
    </location>
</feature>
<keyword evidence="14" id="KW-1185">Reference proteome</keyword>
<comment type="subunit">
    <text evidence="9">Component of the Sec protein translocase complex. Heterotrimer consisting of SecY, SecE and SecG subunits. The heterotrimers can form oligomers, although 1 heterotrimer is thought to be able to translocate proteins. Interacts with the ribosome. Interacts with SecDF, and other proteins may be involved. Interacts with SecA.</text>
</comment>
<evidence type="ECO:0000256" key="6">
    <source>
        <dbReference type="ARBA" id="ARBA00022989"/>
    </source>
</evidence>
<dbReference type="PANTHER" id="PTHR10906">
    <property type="entry name" value="SECY/SEC61-ALPHA FAMILY MEMBER"/>
    <property type="match status" value="1"/>
</dbReference>
<evidence type="ECO:0000313" key="14">
    <source>
        <dbReference type="Proteomes" id="UP000723714"/>
    </source>
</evidence>
<keyword evidence="4 9" id="KW-0812">Transmembrane</keyword>
<evidence type="ECO:0000313" key="13">
    <source>
        <dbReference type="EMBL" id="MBU3874416.1"/>
    </source>
</evidence>
<feature type="transmembrane region" description="Helical" evidence="9">
    <location>
        <begin position="268"/>
        <end position="288"/>
    </location>
</feature>
<feature type="transmembrane region" description="Helical" evidence="9">
    <location>
        <begin position="72"/>
        <end position="94"/>
    </location>
</feature>
<reference evidence="13 14" key="1">
    <citation type="submission" date="2021-06" db="EMBL/GenBank/DDBJ databases">
        <title>Faecalicatena sp. nov. isolated from porcine feces.</title>
        <authorList>
            <person name="Oh B.S."/>
            <person name="Lee J.H."/>
        </authorList>
    </citation>
    <scope>NUCLEOTIDE SEQUENCE [LARGE SCALE GENOMIC DNA]</scope>
    <source>
        <strain evidence="13 14">AGMB00832</strain>
    </source>
</reference>
<evidence type="ECO:0000256" key="11">
    <source>
        <dbReference type="RuleBase" id="RU003484"/>
    </source>
</evidence>
<feature type="transmembrane region" description="Helical" evidence="9">
    <location>
        <begin position="114"/>
        <end position="134"/>
    </location>
</feature>
<proteinExistence type="inferred from homology"/>
<evidence type="ECO:0000256" key="2">
    <source>
        <dbReference type="ARBA" id="ARBA00005751"/>
    </source>
</evidence>
<dbReference type="RefSeq" id="WP_216238589.1">
    <property type="nucleotide sequence ID" value="NZ_JABACJ020000001.1"/>
</dbReference>
<dbReference type="PIRSF" id="PIRSF004557">
    <property type="entry name" value="SecY"/>
    <property type="match status" value="1"/>
</dbReference>
<dbReference type="PROSITE" id="PS00756">
    <property type="entry name" value="SECY_2"/>
    <property type="match status" value="1"/>
</dbReference>
<keyword evidence="9" id="KW-1003">Cell membrane</keyword>
<evidence type="ECO:0000256" key="5">
    <source>
        <dbReference type="ARBA" id="ARBA00022927"/>
    </source>
</evidence>
<gene>
    <name evidence="9 13" type="primary">secY</name>
    <name evidence="13" type="ORF">HGO97_001105</name>
</gene>
<evidence type="ECO:0000256" key="1">
    <source>
        <dbReference type="ARBA" id="ARBA00004141"/>
    </source>
</evidence>
<evidence type="ECO:0000256" key="12">
    <source>
        <dbReference type="RuleBase" id="RU004349"/>
    </source>
</evidence>
<dbReference type="InterPro" id="IPR002208">
    <property type="entry name" value="SecY/SEC61-alpha"/>
</dbReference>
<feature type="transmembrane region" description="Helical" evidence="9">
    <location>
        <begin position="211"/>
        <end position="231"/>
    </location>
</feature>
<evidence type="ECO:0000256" key="9">
    <source>
        <dbReference type="HAMAP-Rule" id="MF_01465"/>
    </source>
</evidence>
<comment type="caution">
    <text evidence="13">The sequence shown here is derived from an EMBL/GenBank/DDBJ whole genome shotgun (WGS) entry which is preliminary data.</text>
</comment>
<feature type="transmembrane region" description="Helical" evidence="9">
    <location>
        <begin position="146"/>
        <end position="166"/>
    </location>
</feature>
<feature type="transmembrane region" description="Helical" evidence="9">
    <location>
        <begin position="18"/>
        <end position="36"/>
    </location>
</feature>
<dbReference type="Pfam" id="PF00344">
    <property type="entry name" value="SecY"/>
    <property type="match status" value="1"/>
</dbReference>
<evidence type="ECO:0000256" key="7">
    <source>
        <dbReference type="ARBA" id="ARBA00023010"/>
    </source>
</evidence>
<comment type="subcellular location">
    <subcellularLocation>
        <location evidence="9">Cell membrane</location>
        <topology evidence="9">Multi-pass membrane protein</topology>
    </subcellularLocation>
    <subcellularLocation>
        <location evidence="1 11">Membrane</location>
        <topology evidence="1 11">Multi-pass membrane protein</topology>
    </subcellularLocation>
</comment>
<feature type="transmembrane region" description="Helical" evidence="9">
    <location>
        <begin position="315"/>
        <end position="335"/>
    </location>
</feature>
<evidence type="ECO:0000256" key="3">
    <source>
        <dbReference type="ARBA" id="ARBA00022448"/>
    </source>
</evidence>
<feature type="transmembrane region" description="Helical" evidence="9">
    <location>
        <begin position="173"/>
        <end position="191"/>
    </location>
</feature>
<feature type="transmembrane region" description="Helical" evidence="9">
    <location>
        <begin position="400"/>
        <end position="420"/>
    </location>
</feature>
<name>A0ABS6CZ32_9FIRM</name>
<dbReference type="InterPro" id="IPR026593">
    <property type="entry name" value="SecY"/>
</dbReference>
<dbReference type="Proteomes" id="UP000723714">
    <property type="component" value="Unassembled WGS sequence"/>
</dbReference>
<accession>A0ABS6CZ32</accession>
<evidence type="ECO:0000256" key="8">
    <source>
        <dbReference type="ARBA" id="ARBA00023136"/>
    </source>
</evidence>
<keyword evidence="6 9" id="KW-1133">Transmembrane helix</keyword>
<dbReference type="EMBL" id="JABACJ020000001">
    <property type="protein sequence ID" value="MBU3874416.1"/>
    <property type="molecule type" value="Genomic_DNA"/>
</dbReference>
<dbReference type="NCBIfam" id="TIGR00967">
    <property type="entry name" value="3a0501s007"/>
    <property type="match status" value="1"/>
</dbReference>
<comment type="similarity">
    <text evidence="2 9 12">Belongs to the SecY/SEC61-alpha family.</text>
</comment>
<dbReference type="InterPro" id="IPR030659">
    <property type="entry name" value="SecY_CS"/>
</dbReference>
<dbReference type="PROSITE" id="PS00755">
    <property type="entry name" value="SECY_1"/>
    <property type="match status" value="1"/>
</dbReference>
<evidence type="ECO:0000256" key="4">
    <source>
        <dbReference type="ARBA" id="ARBA00022692"/>
    </source>
</evidence>
<comment type="function">
    <text evidence="9 10">The central subunit of the protein translocation channel SecYEG. Consists of two halves formed by TMs 1-5 and 6-10. These two domains form a lateral gate at the front which open onto the bilayer between TMs 2 and 7, and are clamped together by SecE at the back. The channel is closed by both a pore ring composed of hydrophobic SecY resides and a short helix (helix 2A) on the extracellular side of the membrane which forms a plug. The plug probably moves laterally to allow the channel to open. The ring and the pore may move independently.</text>
</comment>
<organism evidence="13 14">
    <name type="scientific">Faecalicatena faecalis</name>
    <dbReference type="NCBI Taxonomy" id="2726362"/>
    <lineage>
        <taxon>Bacteria</taxon>
        <taxon>Bacillati</taxon>
        <taxon>Bacillota</taxon>
        <taxon>Clostridia</taxon>
        <taxon>Lachnospirales</taxon>
        <taxon>Lachnospiraceae</taxon>
        <taxon>Faecalicatena</taxon>
    </lineage>
</organism>
<keyword evidence="3 9" id="KW-0813">Transport</keyword>
<keyword evidence="5 9" id="KW-0653">Protein transport</keyword>